<protein>
    <recommendedName>
        <fullName evidence="3">Methyltransferase</fullName>
        <ecNumber evidence="3">2.1.1.-</ecNumber>
    </recommendedName>
</protein>
<dbReference type="PRINTS" id="PR00508">
    <property type="entry name" value="S21N4MTFRASE"/>
</dbReference>
<dbReference type="InterPro" id="IPR001091">
    <property type="entry name" value="RM_Methyltransferase"/>
</dbReference>
<comment type="similarity">
    <text evidence="3">Belongs to the N(4)/N(6)-methyltransferase family.</text>
</comment>
<dbReference type="GO" id="GO:0003677">
    <property type="term" value="F:DNA binding"/>
    <property type="evidence" value="ECO:0007669"/>
    <property type="project" value="InterPro"/>
</dbReference>
<organism evidence="5 6">
    <name type="scientific">Alistipes putredinis</name>
    <dbReference type="NCBI Taxonomy" id="28117"/>
    <lineage>
        <taxon>Bacteria</taxon>
        <taxon>Pseudomonadati</taxon>
        <taxon>Bacteroidota</taxon>
        <taxon>Bacteroidia</taxon>
        <taxon>Bacteroidales</taxon>
        <taxon>Rikenellaceae</taxon>
        <taxon>Alistipes</taxon>
    </lineage>
</organism>
<evidence type="ECO:0000259" key="4">
    <source>
        <dbReference type="Pfam" id="PF01555"/>
    </source>
</evidence>
<keyword evidence="2" id="KW-0808">Transferase</keyword>
<dbReference type="STRING" id="28117.BHV66_10405"/>
<name>A0A1Q6F2G2_9BACT</name>
<proteinExistence type="inferred from homology"/>
<dbReference type="Gene3D" id="3.40.50.150">
    <property type="entry name" value="Vaccinia Virus protein VP39"/>
    <property type="match status" value="1"/>
</dbReference>
<dbReference type="GO" id="GO:0008170">
    <property type="term" value="F:N-methyltransferase activity"/>
    <property type="evidence" value="ECO:0007669"/>
    <property type="project" value="InterPro"/>
</dbReference>
<reference evidence="5 6" key="1">
    <citation type="journal article" date="2016" name="Nat. Biotechnol.">
        <title>Measurement of bacterial replication rates in microbial communities.</title>
        <authorList>
            <person name="Brown C.T."/>
            <person name="Olm M.R."/>
            <person name="Thomas B.C."/>
            <person name="Banfield J.F."/>
        </authorList>
    </citation>
    <scope>NUCLEOTIDE SEQUENCE [LARGE SCALE GENOMIC DNA]</scope>
    <source>
        <strain evidence="5">CAG:67_53_122</strain>
    </source>
</reference>
<sequence length="156" mass="17815">MKDRFTVDFEKVFFFTKAPKYDFRQQFEPYAESTCGRYERGFDVERAKGKGYREYGCPAGVKEINPKGRNKRTVWRITSENNHEMHYATYPTKLVETPVEAGCPPGGVVLDPFLGSGTTAVVARRLGRHYIGIEPNPEYAAIARVRLERESGSIKR</sequence>
<evidence type="ECO:0000313" key="6">
    <source>
        <dbReference type="Proteomes" id="UP000187417"/>
    </source>
</evidence>
<dbReference type="Proteomes" id="UP000187417">
    <property type="component" value="Unassembled WGS sequence"/>
</dbReference>
<dbReference type="Pfam" id="PF01555">
    <property type="entry name" value="N6_N4_Mtase"/>
    <property type="match status" value="1"/>
</dbReference>
<dbReference type="RefSeq" id="WP_278339560.1">
    <property type="nucleotide sequence ID" value="NZ_MNQH01000048.1"/>
</dbReference>
<gene>
    <name evidence="5" type="ORF">BHV66_10405</name>
</gene>
<evidence type="ECO:0000256" key="2">
    <source>
        <dbReference type="ARBA" id="ARBA00022679"/>
    </source>
</evidence>
<comment type="caution">
    <text evidence="5">The sequence shown here is derived from an EMBL/GenBank/DDBJ whole genome shotgun (WGS) entry which is preliminary data.</text>
</comment>
<dbReference type="InterPro" id="IPR029063">
    <property type="entry name" value="SAM-dependent_MTases_sf"/>
</dbReference>
<dbReference type="EC" id="2.1.1.-" evidence="3"/>
<dbReference type="AlphaFoldDB" id="A0A1Q6F2G2"/>
<evidence type="ECO:0000313" key="5">
    <source>
        <dbReference type="EMBL" id="OKY93006.1"/>
    </source>
</evidence>
<evidence type="ECO:0000256" key="3">
    <source>
        <dbReference type="RuleBase" id="RU362026"/>
    </source>
</evidence>
<accession>A0A1Q6F2G2</accession>
<dbReference type="InterPro" id="IPR002941">
    <property type="entry name" value="DNA_methylase_N4/N6"/>
</dbReference>
<feature type="domain" description="DNA methylase N-4/N-6" evidence="4">
    <location>
        <begin position="2"/>
        <end position="143"/>
    </location>
</feature>
<dbReference type="EMBL" id="MNQH01000048">
    <property type="protein sequence ID" value="OKY93006.1"/>
    <property type="molecule type" value="Genomic_DNA"/>
</dbReference>
<keyword evidence="1" id="KW-0489">Methyltransferase</keyword>
<dbReference type="GO" id="GO:0032259">
    <property type="term" value="P:methylation"/>
    <property type="evidence" value="ECO:0007669"/>
    <property type="project" value="UniProtKB-KW"/>
</dbReference>
<dbReference type="SUPFAM" id="SSF53335">
    <property type="entry name" value="S-adenosyl-L-methionine-dependent methyltransferases"/>
    <property type="match status" value="1"/>
</dbReference>
<evidence type="ECO:0000256" key="1">
    <source>
        <dbReference type="ARBA" id="ARBA00022603"/>
    </source>
</evidence>